<dbReference type="EMBL" id="CP098242">
    <property type="protein sequence ID" value="WAW09516.1"/>
    <property type="molecule type" value="Genomic_DNA"/>
</dbReference>
<dbReference type="Gene3D" id="3.40.50.300">
    <property type="entry name" value="P-loop containing nucleotide triphosphate hydrolases"/>
    <property type="match status" value="1"/>
</dbReference>
<dbReference type="PANTHER" id="PTHR43384:SF6">
    <property type="entry name" value="SEPTUM SITE-DETERMINING PROTEIN MIND HOMOLOG, CHLOROPLASTIC"/>
    <property type="match status" value="1"/>
</dbReference>
<dbReference type="SUPFAM" id="SSF52540">
    <property type="entry name" value="P-loop containing nucleoside triphosphate hydrolases"/>
    <property type="match status" value="1"/>
</dbReference>
<keyword evidence="3" id="KW-0282">Flagellum</keyword>
<dbReference type="GO" id="GO:0009898">
    <property type="term" value="C:cytoplasmic side of plasma membrane"/>
    <property type="evidence" value="ECO:0007669"/>
    <property type="project" value="TreeGrafter"/>
</dbReference>
<evidence type="ECO:0000313" key="4">
    <source>
        <dbReference type="Proteomes" id="UP001156215"/>
    </source>
</evidence>
<sequence length="276" mass="30454">MDNFQFDQAEGLRRLLGEPRQRIYTFLSTLPHRNKNHVLFNLAASLSRSGSAVMLLDATCSREGVGFYQPQEYASATLAQVARNEYAVDDAFYHVPQGFDVVRMADSAGEIGKKRSFRNWLDLSFESAAVDADVVLIDSLLDKENGFSLTAMESSSLILLIEDTERSIKDAYMLIKRMAGHFGRMPFGVLVSGSGENRSQAVFRNMAQTAAHYLGVQLYSMGYVPKDDHMARAASLGRSVVDAFPMALSSFAFRRIAGAFSDIGPSQQNVYEMAGA</sequence>
<dbReference type="GO" id="GO:0005524">
    <property type="term" value="F:ATP binding"/>
    <property type="evidence" value="ECO:0007669"/>
    <property type="project" value="UniProtKB-KW"/>
</dbReference>
<dbReference type="KEGG" id="ovb:NB640_09745"/>
<keyword evidence="3" id="KW-0966">Cell projection</keyword>
<dbReference type="InterPro" id="IPR027417">
    <property type="entry name" value="P-loop_NTPase"/>
</dbReference>
<evidence type="ECO:0000256" key="1">
    <source>
        <dbReference type="ARBA" id="ARBA00022741"/>
    </source>
</evidence>
<gene>
    <name evidence="3" type="ORF">NB640_09745</name>
</gene>
<dbReference type="GO" id="GO:0016887">
    <property type="term" value="F:ATP hydrolysis activity"/>
    <property type="evidence" value="ECO:0007669"/>
    <property type="project" value="TreeGrafter"/>
</dbReference>
<accession>A0A9E9LUQ0</accession>
<dbReference type="AlphaFoldDB" id="A0A9E9LUQ0"/>
<evidence type="ECO:0000256" key="2">
    <source>
        <dbReference type="ARBA" id="ARBA00022840"/>
    </source>
</evidence>
<keyword evidence="3" id="KW-0969">Cilium</keyword>
<dbReference type="GO" id="GO:0051782">
    <property type="term" value="P:negative regulation of cell division"/>
    <property type="evidence" value="ECO:0007669"/>
    <property type="project" value="TreeGrafter"/>
</dbReference>
<keyword evidence="1" id="KW-0547">Nucleotide-binding</keyword>
<evidence type="ECO:0000313" key="3">
    <source>
        <dbReference type="EMBL" id="WAW09516.1"/>
    </source>
</evidence>
<protein>
    <submittedName>
        <fullName evidence="3">Antiactivator of flagellar biosynthesis FleN protein</fullName>
    </submittedName>
</protein>
<keyword evidence="4" id="KW-1185">Reference proteome</keyword>
<name>A0A9E9LUQ0_9BURK</name>
<reference evidence="3" key="1">
    <citation type="journal article" date="2022" name="Front. Microbiol.">
        <title>New perspectives on an old grouping: The genomic and phenotypic variability of Oxalobacter formigenes and the implications for calcium oxalate stone prevention.</title>
        <authorList>
            <person name="Chmiel J.A."/>
            <person name="Carr C."/>
            <person name="Stuivenberg G.A."/>
            <person name="Venema R."/>
            <person name="Chanyi R.M."/>
            <person name="Al K.F."/>
            <person name="Giguere D."/>
            <person name="Say H."/>
            <person name="Akouris P.P."/>
            <person name="Dominguez Romero S.A."/>
            <person name="Kwong A."/>
            <person name="Tai V."/>
            <person name="Koval S.F."/>
            <person name="Razvi H."/>
            <person name="Bjazevic J."/>
            <person name="Burton J.P."/>
        </authorList>
    </citation>
    <scope>NUCLEOTIDE SEQUENCE</scope>
    <source>
        <strain evidence="3">WoOx3</strain>
    </source>
</reference>
<dbReference type="RefSeq" id="WP_269308516.1">
    <property type="nucleotide sequence ID" value="NZ_CP098242.1"/>
</dbReference>
<proteinExistence type="predicted"/>
<dbReference type="PANTHER" id="PTHR43384">
    <property type="entry name" value="SEPTUM SITE-DETERMINING PROTEIN MIND HOMOLOG, CHLOROPLASTIC-RELATED"/>
    <property type="match status" value="1"/>
</dbReference>
<keyword evidence="2" id="KW-0067">ATP-binding</keyword>
<dbReference type="GO" id="GO:0005829">
    <property type="term" value="C:cytosol"/>
    <property type="evidence" value="ECO:0007669"/>
    <property type="project" value="TreeGrafter"/>
</dbReference>
<dbReference type="InterPro" id="IPR050625">
    <property type="entry name" value="ParA/MinD_ATPase"/>
</dbReference>
<dbReference type="Proteomes" id="UP001156215">
    <property type="component" value="Chromosome"/>
</dbReference>
<organism evidence="3 4">
    <name type="scientific">Oxalobacter vibrioformis</name>
    <dbReference type="NCBI Taxonomy" id="933080"/>
    <lineage>
        <taxon>Bacteria</taxon>
        <taxon>Pseudomonadati</taxon>
        <taxon>Pseudomonadota</taxon>
        <taxon>Betaproteobacteria</taxon>
        <taxon>Burkholderiales</taxon>
        <taxon>Oxalobacteraceae</taxon>
        <taxon>Oxalobacter</taxon>
    </lineage>
</organism>